<dbReference type="InterPro" id="IPR056586">
    <property type="entry name" value="EF-hand_PLCG1"/>
</dbReference>
<keyword evidence="9 13" id="KW-0727">SH2 domain</keyword>
<dbReference type="Gene3D" id="3.20.20.190">
    <property type="entry name" value="Phosphatidylinositol (PI) phosphodiesterase"/>
    <property type="match status" value="1"/>
</dbReference>
<dbReference type="InterPro" id="IPR036860">
    <property type="entry name" value="SH2_dom_sf"/>
</dbReference>
<evidence type="ECO:0000256" key="16">
    <source>
        <dbReference type="SAM" id="MobiDB-lite"/>
    </source>
</evidence>
<comment type="cofactor">
    <cofactor evidence="1">
        <name>Ca(2+)</name>
        <dbReference type="ChEBI" id="CHEBI:29108"/>
    </cofactor>
</comment>
<dbReference type="CDD" id="cd08592">
    <property type="entry name" value="PI-PLCc_gamma"/>
    <property type="match status" value="1"/>
</dbReference>
<dbReference type="SUPFAM" id="SSF50044">
    <property type="entry name" value="SH3-domain"/>
    <property type="match status" value="1"/>
</dbReference>
<evidence type="ECO:0000256" key="15">
    <source>
        <dbReference type="RuleBase" id="RU361133"/>
    </source>
</evidence>
<dbReference type="GO" id="GO:0051209">
    <property type="term" value="P:release of sequestered calcium ion into cytosol"/>
    <property type="evidence" value="ECO:0007669"/>
    <property type="project" value="TreeGrafter"/>
</dbReference>
<keyword evidence="10 15" id="KW-0443">Lipid metabolism</keyword>
<evidence type="ECO:0000256" key="2">
    <source>
        <dbReference type="ARBA" id="ARBA00012368"/>
    </source>
</evidence>
<dbReference type="SUPFAM" id="SSF51695">
    <property type="entry name" value="PLC-like phosphodiesterases"/>
    <property type="match status" value="1"/>
</dbReference>
<name>A0A8C4WTE8_EPTBU</name>
<feature type="domain" description="SH2" evidence="17">
    <location>
        <begin position="675"/>
        <end position="764"/>
    </location>
</feature>
<dbReference type="CDD" id="cd10341">
    <property type="entry name" value="SH2_N-SH2_PLC_gamma_like"/>
    <property type="match status" value="1"/>
</dbReference>
<dbReference type="InterPro" id="IPR001192">
    <property type="entry name" value="PI-PLC_fam"/>
</dbReference>
<evidence type="ECO:0000256" key="6">
    <source>
        <dbReference type="ARBA" id="ARBA00022801"/>
    </source>
</evidence>
<dbReference type="Proteomes" id="UP000694388">
    <property type="component" value="Unplaced"/>
</dbReference>
<proteinExistence type="predicted"/>
<evidence type="ECO:0000256" key="8">
    <source>
        <dbReference type="ARBA" id="ARBA00022963"/>
    </source>
</evidence>
<dbReference type="GeneTree" id="ENSGT00940000158901"/>
<evidence type="ECO:0000313" key="20">
    <source>
        <dbReference type="Proteomes" id="UP000694388"/>
    </source>
</evidence>
<keyword evidence="4" id="KW-0597">Phosphoprotein</keyword>
<evidence type="ECO:0000256" key="9">
    <source>
        <dbReference type="ARBA" id="ARBA00022999"/>
    </source>
</evidence>
<keyword evidence="7" id="KW-0106">Calcium</keyword>
<evidence type="ECO:0000256" key="1">
    <source>
        <dbReference type="ARBA" id="ARBA00001913"/>
    </source>
</evidence>
<dbReference type="SUPFAM" id="SSF55550">
    <property type="entry name" value="SH2 domain"/>
    <property type="match status" value="2"/>
</dbReference>
<reference evidence="19" key="2">
    <citation type="submission" date="2025-09" db="UniProtKB">
        <authorList>
            <consortium name="Ensembl"/>
        </authorList>
    </citation>
    <scope>IDENTIFICATION</scope>
</reference>
<dbReference type="PRINTS" id="PR00401">
    <property type="entry name" value="SH2DOMAIN"/>
</dbReference>
<feature type="domain" description="SH3" evidence="18">
    <location>
        <begin position="801"/>
        <end position="861"/>
    </location>
</feature>
<accession>A0A8C4WTE8</accession>
<dbReference type="AlphaFoldDB" id="A0A8C4WTE8"/>
<dbReference type="InterPro" id="IPR057061">
    <property type="entry name" value="PLCG_EF-hand_2"/>
</dbReference>
<dbReference type="Pfam" id="PF23329">
    <property type="entry name" value="EF_HAND_1_PLCG"/>
    <property type="match status" value="1"/>
</dbReference>
<organism evidence="19 20">
    <name type="scientific">Eptatretus burgeri</name>
    <name type="common">Inshore hagfish</name>
    <dbReference type="NCBI Taxonomy" id="7764"/>
    <lineage>
        <taxon>Eukaryota</taxon>
        <taxon>Metazoa</taxon>
        <taxon>Chordata</taxon>
        <taxon>Craniata</taxon>
        <taxon>Vertebrata</taxon>
        <taxon>Cyclostomata</taxon>
        <taxon>Myxini</taxon>
        <taxon>Myxiniformes</taxon>
        <taxon>Myxinidae</taxon>
        <taxon>Eptatretinae</taxon>
        <taxon>Eptatretus</taxon>
    </lineage>
</organism>
<dbReference type="PANTHER" id="PTHR10336">
    <property type="entry name" value="PHOSPHOINOSITIDE-SPECIFIC PHOSPHOLIPASE C FAMILY PROTEIN"/>
    <property type="match status" value="1"/>
</dbReference>
<evidence type="ECO:0000256" key="3">
    <source>
        <dbReference type="ARBA" id="ARBA00022443"/>
    </source>
</evidence>
<dbReference type="GO" id="GO:0048015">
    <property type="term" value="P:phosphatidylinositol-mediated signaling"/>
    <property type="evidence" value="ECO:0007669"/>
    <property type="project" value="TreeGrafter"/>
</dbReference>
<evidence type="ECO:0000256" key="5">
    <source>
        <dbReference type="ARBA" id="ARBA00022737"/>
    </source>
</evidence>
<dbReference type="InterPro" id="IPR000980">
    <property type="entry name" value="SH2"/>
</dbReference>
<dbReference type="SUPFAM" id="SSF50729">
    <property type="entry name" value="PH domain-like"/>
    <property type="match status" value="2"/>
</dbReference>
<protein>
    <recommendedName>
        <fullName evidence="2 15">Phosphoinositide phospholipase C</fullName>
        <ecNumber evidence="2 15">3.1.4.11</ecNumber>
    </recommendedName>
</protein>
<evidence type="ECO:0000259" key="18">
    <source>
        <dbReference type="PROSITE" id="PS50002"/>
    </source>
</evidence>
<keyword evidence="20" id="KW-1185">Reference proteome</keyword>
<dbReference type="GO" id="GO:0016042">
    <property type="term" value="P:lipid catabolic process"/>
    <property type="evidence" value="ECO:0007669"/>
    <property type="project" value="UniProtKB-KW"/>
</dbReference>
<dbReference type="SMART" id="SM00148">
    <property type="entry name" value="PLCXc"/>
    <property type="match status" value="1"/>
</dbReference>
<evidence type="ECO:0000256" key="13">
    <source>
        <dbReference type="PROSITE-ProRule" id="PRU00191"/>
    </source>
</evidence>
<evidence type="ECO:0000313" key="19">
    <source>
        <dbReference type="Ensembl" id="ENSEBUP00000010373.1"/>
    </source>
</evidence>
<dbReference type="InterPro" id="IPR011992">
    <property type="entry name" value="EF-hand-dom_pair"/>
</dbReference>
<dbReference type="Pfam" id="PF23583">
    <property type="entry name" value="EF_HAND_2_PLCG"/>
    <property type="match status" value="1"/>
</dbReference>
<dbReference type="SMART" id="SM00233">
    <property type="entry name" value="PH"/>
    <property type="match status" value="2"/>
</dbReference>
<dbReference type="GO" id="GO:0046488">
    <property type="term" value="P:phosphatidylinositol metabolic process"/>
    <property type="evidence" value="ECO:0007669"/>
    <property type="project" value="TreeGrafter"/>
</dbReference>
<dbReference type="InterPro" id="IPR035023">
    <property type="entry name" value="PLC-gamma_C-SH2"/>
</dbReference>
<feature type="domain" description="SH2" evidence="17">
    <location>
        <begin position="559"/>
        <end position="664"/>
    </location>
</feature>
<dbReference type="PROSITE" id="PS50001">
    <property type="entry name" value="SH2"/>
    <property type="match status" value="2"/>
</dbReference>
<dbReference type="InterPro" id="IPR036028">
    <property type="entry name" value="SH3-like_dom_sf"/>
</dbReference>
<evidence type="ECO:0000256" key="12">
    <source>
        <dbReference type="ARBA" id="ARBA00023674"/>
    </source>
</evidence>
<comment type="catalytic activity">
    <reaction evidence="12">
        <text>a 1,2-diacyl-sn-glycero-3-phospho-(1D-myo-inositol-4,5-bisphosphate) + H2O = 1D-myo-inositol 1,4,5-trisphosphate + a 1,2-diacyl-sn-glycerol + H(+)</text>
        <dbReference type="Rhea" id="RHEA:33179"/>
        <dbReference type="ChEBI" id="CHEBI:15377"/>
        <dbReference type="ChEBI" id="CHEBI:15378"/>
        <dbReference type="ChEBI" id="CHEBI:17815"/>
        <dbReference type="ChEBI" id="CHEBI:58456"/>
        <dbReference type="ChEBI" id="CHEBI:203600"/>
        <dbReference type="EC" id="3.1.4.11"/>
    </reaction>
    <physiologicalReaction direction="left-to-right" evidence="12">
        <dbReference type="Rhea" id="RHEA:33180"/>
    </physiologicalReaction>
</comment>
<keyword evidence="11" id="KW-0807">Transducer</keyword>
<dbReference type="Gene3D" id="2.30.30.40">
    <property type="entry name" value="SH3 Domains"/>
    <property type="match status" value="1"/>
</dbReference>
<dbReference type="FunFam" id="3.30.505.10:FF:000009">
    <property type="entry name" value="1-phosphatidylinositol 4,5-bisphosphate phosphodiesterase gamma"/>
    <property type="match status" value="1"/>
</dbReference>
<evidence type="ECO:0000256" key="10">
    <source>
        <dbReference type="ARBA" id="ARBA00023098"/>
    </source>
</evidence>
<dbReference type="InterPro" id="IPR000909">
    <property type="entry name" value="PLipase_C_PInositol-sp_X_dom"/>
</dbReference>
<dbReference type="InterPro" id="IPR001849">
    <property type="entry name" value="PH_domain"/>
</dbReference>
<dbReference type="SUPFAM" id="SSF47473">
    <property type="entry name" value="EF-hand"/>
    <property type="match status" value="1"/>
</dbReference>
<feature type="region of interest" description="Disordered" evidence="16">
    <location>
        <begin position="1"/>
        <end position="34"/>
    </location>
</feature>
<keyword evidence="6 15" id="KW-0378">Hydrolase</keyword>
<dbReference type="PROSITE" id="PS50002">
    <property type="entry name" value="SH3"/>
    <property type="match status" value="1"/>
</dbReference>
<dbReference type="GO" id="GO:0032587">
    <property type="term" value="C:ruffle membrane"/>
    <property type="evidence" value="ECO:0007669"/>
    <property type="project" value="TreeGrafter"/>
</dbReference>
<evidence type="ECO:0000259" key="17">
    <source>
        <dbReference type="PROSITE" id="PS50001"/>
    </source>
</evidence>
<dbReference type="EC" id="3.1.4.11" evidence="2 15"/>
<feature type="region of interest" description="Disordered" evidence="16">
    <location>
        <begin position="999"/>
        <end position="1018"/>
    </location>
</feature>
<evidence type="ECO:0000256" key="11">
    <source>
        <dbReference type="ARBA" id="ARBA00023224"/>
    </source>
</evidence>
<dbReference type="PROSITE" id="PS50007">
    <property type="entry name" value="PIPLC_X_DOMAIN"/>
    <property type="match status" value="1"/>
</dbReference>
<dbReference type="FunFam" id="3.20.20.190:FF:000004">
    <property type="entry name" value="1-phosphatidylinositol 4,5-bisphosphate phosphodiesterase gamma"/>
    <property type="match status" value="1"/>
</dbReference>
<evidence type="ECO:0000256" key="7">
    <source>
        <dbReference type="ARBA" id="ARBA00022837"/>
    </source>
</evidence>
<dbReference type="CDD" id="cd16201">
    <property type="entry name" value="EFh_PI-PLCgamma"/>
    <property type="match status" value="1"/>
</dbReference>
<dbReference type="PRINTS" id="PR00390">
    <property type="entry name" value="PHPHLIPASEC"/>
</dbReference>
<dbReference type="CDD" id="cd09932">
    <property type="entry name" value="SH2_C-SH2_PLC_gamma_like"/>
    <property type="match status" value="1"/>
</dbReference>
<dbReference type="SMART" id="SM00252">
    <property type="entry name" value="SH2"/>
    <property type="match status" value="2"/>
</dbReference>
<dbReference type="SMART" id="SM00326">
    <property type="entry name" value="SH3"/>
    <property type="match status" value="1"/>
</dbReference>
<dbReference type="Pfam" id="PF00017">
    <property type="entry name" value="SH2"/>
    <property type="match status" value="2"/>
</dbReference>
<dbReference type="Gene3D" id="1.10.238.10">
    <property type="entry name" value="EF-hand"/>
    <property type="match status" value="1"/>
</dbReference>
<dbReference type="Gene3D" id="3.30.505.10">
    <property type="entry name" value="SH2 domain"/>
    <property type="match status" value="2"/>
</dbReference>
<dbReference type="CDD" id="cd13362">
    <property type="entry name" value="PH_PLC_gamma"/>
    <property type="match status" value="1"/>
</dbReference>
<dbReference type="Pfam" id="PF00388">
    <property type="entry name" value="PI-PLC-X"/>
    <property type="match status" value="1"/>
</dbReference>
<dbReference type="FunFam" id="3.30.505.10:FF:000011">
    <property type="entry name" value="1-phosphatidylinositol 4,5-bisphosphate phosphodiesterase gamma"/>
    <property type="match status" value="1"/>
</dbReference>
<dbReference type="InterPro" id="IPR011993">
    <property type="entry name" value="PH-like_dom_sf"/>
</dbReference>
<dbReference type="Pfam" id="PF00018">
    <property type="entry name" value="SH3_1"/>
    <property type="match status" value="1"/>
</dbReference>
<dbReference type="GO" id="GO:0010634">
    <property type="term" value="P:positive regulation of epithelial cell migration"/>
    <property type="evidence" value="ECO:0007669"/>
    <property type="project" value="TreeGrafter"/>
</dbReference>
<dbReference type="Ensembl" id="ENSEBUT00000010919.1">
    <property type="protein sequence ID" value="ENSEBUP00000010373.1"/>
    <property type="gene ID" value="ENSEBUG00000006643.1"/>
</dbReference>
<dbReference type="InterPro" id="IPR001452">
    <property type="entry name" value="SH3_domain"/>
</dbReference>
<evidence type="ECO:0000256" key="14">
    <source>
        <dbReference type="PROSITE-ProRule" id="PRU00192"/>
    </source>
</evidence>
<keyword evidence="8 15" id="KW-0442">Lipid degradation</keyword>
<keyword evidence="5" id="KW-0677">Repeat</keyword>
<dbReference type="PANTHER" id="PTHR10336:SF159">
    <property type="entry name" value="1-PHOSPHATIDYLINOSITOL 4,5-BISPHOSPHATE PHOSPHODIESTERASE GAMMA"/>
    <property type="match status" value="1"/>
</dbReference>
<dbReference type="InterPro" id="IPR017946">
    <property type="entry name" value="PLC-like_Pdiesterase_TIM-brl"/>
</dbReference>
<reference evidence="19" key="1">
    <citation type="submission" date="2025-08" db="UniProtKB">
        <authorList>
            <consortium name="Ensembl"/>
        </authorList>
    </citation>
    <scope>IDENTIFICATION</scope>
</reference>
<evidence type="ECO:0000256" key="4">
    <source>
        <dbReference type="ARBA" id="ARBA00022553"/>
    </source>
</evidence>
<dbReference type="Gene3D" id="2.30.29.30">
    <property type="entry name" value="Pleckstrin-homology domain (PH domain)/Phosphotyrosine-binding domain (PTB)"/>
    <property type="match status" value="2"/>
</dbReference>
<keyword evidence="3 14" id="KW-0728">SH3 domain</keyword>
<sequence length="1025" mass="117766">MAGHNSRVSLGGSGDGSLMASPPTVPTGETEARRSVLTQAEEAKLMRTLELGAVMTLLSGRRGRPERRTFQVILETRQLIWSRTADRVEGTVDLREVREVRRGAYSDRTPDDYEASTCFVVLHGSEFRLKFLSIAGQNHEDVQTLILGLRWIVKDTRNSSSPLQIERWLRKQFYTMDRTKAGSISLKDLKVFLPNVNFKAPSTRYIRDKFLEVEPKRSEIFFEQFAQFYSSIMFDSQRTILQQLIEQGISVSCRNVVTLEEFQRFLLCDQKESWAGDAAQVSDFVTTYLHDQLRHVQEPYLTLEEFLTFLFSWENSICEFQIEHLSQESMDNPLSHYWISSSHNTYLTGDQFSSESSTEAYARCLRMGCRCIELDCWDGPEETPIIYHGHTLTSKIRFLDVITTIKEHAFATSDYPVILSIEDHCTISQQRRMAYLFRQVFEDMLLTKPIDMTSDELPTPNQLRHKIILKHKTIESQGSEENPGSECDLSNSLKNGILYLEDPIDHGWNPHYFVLTHNCIYYSEETAERRGLEEDETGDLGDGEKEGRCSGELHSNERWFHGRLAAGRRAADQLLMDACAGDPTRRDGTFLVRESGTFVGDYTLSFWRAGRVQHCRIHSQQKGSSIRYYLTENLLFDSIYSLVLHYRTVPLRCDNFELCLTEPAPQPDAHEAKEWYHHNLSRGEAEHMLMHVPRDGAFLVRRRTDSNSYAITFRAEGKIKHCRIQREGRLFLLGTSAEFESLIDLVSYFEKHLLYRKMRLRYPISTDALKRLGTEDPDYSSVYGPLHNCTYVEPNHLAIARGSCMVKALYDYKSQSEGELSFAKNSIIYNVHKQDGHWWRGDRGGKKQLLFPANFVEEIVSARASEDENGESSPLGSLLRGTIDVKSCIVEVLPFGKDSQRWVFTLRDGGHTGLHLDVLAASEKDFDEWVGSIQQSKEAAGTRCLRRNEEEKRKRVASEISELVIYCRPVPFEAPKLTCREMSSLPETKVDRWLRRPNAQLFPPSEPTKHDTYLPEGSTHRLLQL</sequence>
<dbReference type="InterPro" id="IPR035024">
    <property type="entry name" value="PLC-gamma_N-SH2"/>
</dbReference>
<dbReference type="GO" id="GO:0004435">
    <property type="term" value="F:phosphatidylinositol-4,5-bisphosphate phospholipase C activity"/>
    <property type="evidence" value="ECO:0007669"/>
    <property type="project" value="UniProtKB-EC"/>
</dbReference>